<dbReference type="EMBL" id="JFHD01000016">
    <property type="protein sequence ID" value="KDR28891.1"/>
    <property type="molecule type" value="Genomic_DNA"/>
</dbReference>
<protein>
    <submittedName>
        <fullName evidence="1">Uncharacterized protein</fullName>
    </submittedName>
</protein>
<organism evidence="1 2">
    <name type="scientific">Caballeronia zhejiangensis</name>
    <dbReference type="NCBI Taxonomy" id="871203"/>
    <lineage>
        <taxon>Bacteria</taxon>
        <taxon>Pseudomonadati</taxon>
        <taxon>Pseudomonadota</taxon>
        <taxon>Betaproteobacteria</taxon>
        <taxon>Burkholderiales</taxon>
        <taxon>Burkholderiaceae</taxon>
        <taxon>Caballeronia</taxon>
    </lineage>
</organism>
<dbReference type="Proteomes" id="UP000027451">
    <property type="component" value="Unassembled WGS sequence"/>
</dbReference>
<sequence>MMVVTVPPYMEVEWASRTADWLIPYNTTDWGSGPVQTMLRLGTGSIVLDYGDAASVLERVDGALTVVYVLSDCVASVRYKWNSMLLQSLDGLLQSTRLYASIVAENTAYRERANVLTDRAQLHQVYGSISAAGAVTLHA</sequence>
<proteinExistence type="predicted"/>
<dbReference type="AlphaFoldDB" id="A0A656QIN2"/>
<evidence type="ECO:0000313" key="2">
    <source>
        <dbReference type="Proteomes" id="UP000027451"/>
    </source>
</evidence>
<comment type="caution">
    <text evidence="1">The sequence shown here is derived from an EMBL/GenBank/DDBJ whole genome shotgun (WGS) entry which is preliminary data.</text>
</comment>
<reference evidence="1 2" key="1">
    <citation type="submission" date="2014-03" db="EMBL/GenBank/DDBJ databases">
        <title>Draft Genome Sequences of Four Burkholderia Strains.</title>
        <authorList>
            <person name="Liu X.Y."/>
            <person name="Li C.X."/>
            <person name="Xu J.H."/>
        </authorList>
    </citation>
    <scope>NUCLEOTIDE SEQUENCE [LARGE SCALE GENOMIC DNA]</scope>
    <source>
        <strain evidence="1 2">OP-1</strain>
    </source>
</reference>
<keyword evidence="2" id="KW-1185">Reference proteome</keyword>
<gene>
    <name evidence="1" type="ORF">BG60_09280</name>
</gene>
<evidence type="ECO:0000313" key="1">
    <source>
        <dbReference type="EMBL" id="KDR28891.1"/>
    </source>
</evidence>
<accession>A0A656QIN2</accession>
<name>A0A656QIN2_9BURK</name>